<dbReference type="Proteomes" id="UP000762676">
    <property type="component" value="Unassembled WGS sequence"/>
</dbReference>
<keyword evidence="5" id="KW-1185">Reference proteome</keyword>
<dbReference type="SUPFAM" id="SSF49899">
    <property type="entry name" value="Concanavalin A-like lectins/glucanases"/>
    <property type="match status" value="1"/>
</dbReference>
<feature type="domain" description="Galectin" evidence="3">
    <location>
        <begin position="124"/>
        <end position="250"/>
    </location>
</feature>
<dbReference type="InterPro" id="IPR001079">
    <property type="entry name" value="Galectin_CRD"/>
</dbReference>
<evidence type="ECO:0000259" key="3">
    <source>
        <dbReference type="PROSITE" id="PS51304"/>
    </source>
</evidence>
<feature type="signal peptide" evidence="2">
    <location>
        <begin position="1"/>
        <end position="37"/>
    </location>
</feature>
<dbReference type="AlphaFoldDB" id="A0AAV4JSE2"/>
<dbReference type="GO" id="GO:0030246">
    <property type="term" value="F:carbohydrate binding"/>
    <property type="evidence" value="ECO:0007669"/>
    <property type="project" value="UniProtKB-KW"/>
</dbReference>
<evidence type="ECO:0000313" key="4">
    <source>
        <dbReference type="EMBL" id="GFS24412.1"/>
    </source>
</evidence>
<evidence type="ECO:0000313" key="5">
    <source>
        <dbReference type="Proteomes" id="UP000762676"/>
    </source>
</evidence>
<gene>
    <name evidence="4" type="ORF">ElyMa_001663300</name>
</gene>
<dbReference type="PROSITE" id="PS51304">
    <property type="entry name" value="GALECTIN"/>
    <property type="match status" value="1"/>
</dbReference>
<name>A0AAV4JSE2_9GAST</name>
<proteinExistence type="predicted"/>
<feature type="chain" id="PRO_5043977428" description="Galectin domain-containing protein" evidence="2">
    <location>
        <begin position="38"/>
        <end position="250"/>
    </location>
</feature>
<dbReference type="InterPro" id="IPR013320">
    <property type="entry name" value="ConA-like_dom_sf"/>
</dbReference>
<dbReference type="EMBL" id="BMAT01003379">
    <property type="protein sequence ID" value="GFS24412.1"/>
    <property type="molecule type" value="Genomic_DNA"/>
</dbReference>
<protein>
    <recommendedName>
        <fullName evidence="3">Galectin domain-containing protein</fullName>
    </recommendedName>
</protein>
<accession>A0AAV4JSE2</accession>
<dbReference type="Gene3D" id="2.60.120.200">
    <property type="match status" value="1"/>
</dbReference>
<keyword evidence="2" id="KW-0732">Signal</keyword>
<comment type="caution">
    <text evidence="4">The sequence shown here is derived from an EMBL/GenBank/DDBJ whole genome shotgun (WGS) entry which is preliminary data.</text>
</comment>
<evidence type="ECO:0000256" key="2">
    <source>
        <dbReference type="SAM" id="SignalP"/>
    </source>
</evidence>
<organism evidence="4 5">
    <name type="scientific">Elysia marginata</name>
    <dbReference type="NCBI Taxonomy" id="1093978"/>
    <lineage>
        <taxon>Eukaryota</taxon>
        <taxon>Metazoa</taxon>
        <taxon>Spiralia</taxon>
        <taxon>Lophotrochozoa</taxon>
        <taxon>Mollusca</taxon>
        <taxon>Gastropoda</taxon>
        <taxon>Heterobranchia</taxon>
        <taxon>Euthyneura</taxon>
        <taxon>Panpulmonata</taxon>
        <taxon>Sacoglossa</taxon>
        <taxon>Placobranchoidea</taxon>
        <taxon>Plakobranchidae</taxon>
        <taxon>Elysia</taxon>
    </lineage>
</organism>
<reference evidence="4 5" key="1">
    <citation type="journal article" date="2021" name="Elife">
        <title>Chloroplast acquisition without the gene transfer in kleptoplastic sea slugs, Plakobranchus ocellatus.</title>
        <authorList>
            <person name="Maeda T."/>
            <person name="Takahashi S."/>
            <person name="Yoshida T."/>
            <person name="Shimamura S."/>
            <person name="Takaki Y."/>
            <person name="Nagai Y."/>
            <person name="Toyoda A."/>
            <person name="Suzuki Y."/>
            <person name="Arimoto A."/>
            <person name="Ishii H."/>
            <person name="Satoh N."/>
            <person name="Nishiyama T."/>
            <person name="Hasebe M."/>
            <person name="Maruyama T."/>
            <person name="Minagawa J."/>
            <person name="Obokata J."/>
            <person name="Shigenobu S."/>
        </authorList>
    </citation>
    <scope>NUCLEOTIDE SEQUENCE [LARGE SCALE GENOMIC DNA]</scope>
</reference>
<evidence type="ECO:0000256" key="1">
    <source>
        <dbReference type="ARBA" id="ARBA00022734"/>
    </source>
</evidence>
<sequence>MNPLRQFLLLRKHQAARYSPPLLLLLLLLVHLSETQAETCSPVPMHFSYHTGMAPVSVCSSGHGNAMTASLRCAARPECKIVRLLNCVNDNCTYYICDRLGRVDFSNTGLWFYLKLELIDSYTRSVYLKGGLVAGQPLLITFRVIYPYTHFNFKASNGDVALRVHFYFNWYRTSFDSIINGTPTTKADSTARFTFKHLQVISIFCVVTSARYILYFDEVLFLEYDHLIPVEDVTYFETFTRNALVYSFHR</sequence>
<keyword evidence="1" id="KW-0430">Lectin</keyword>